<dbReference type="CDD" id="cd04301">
    <property type="entry name" value="NAT_SF"/>
    <property type="match status" value="1"/>
</dbReference>
<evidence type="ECO:0000259" key="1">
    <source>
        <dbReference type="PROSITE" id="PS51186"/>
    </source>
</evidence>
<sequence length="178" mass="20799">MNDSSITITKLLDSNLEELRKISEEIWYNHYSSILSHAQIEYMLTKMYGTGIIENEIYNKGILYDKVLHNSELVGYVSYGSEIMDNHNYLKLHKCYLLPSLHGFGYGQKMLFHVCQKARQMNLKQIILNVNKRNEKGIKAYSRFGFKIIDSQVIDFGSGFVLDDYIMGYEIYEKLIIQ</sequence>
<dbReference type="InterPro" id="IPR016181">
    <property type="entry name" value="Acyl_CoA_acyltransferase"/>
</dbReference>
<keyword evidence="2" id="KW-0808">Transferase</keyword>
<gene>
    <name evidence="2" type="ORF">HGD76_00270</name>
</gene>
<dbReference type="Proteomes" id="UP000502433">
    <property type="component" value="Chromosome"/>
</dbReference>
<dbReference type="PROSITE" id="PS51186">
    <property type="entry name" value="GNAT"/>
    <property type="match status" value="1"/>
</dbReference>
<dbReference type="Pfam" id="PF00583">
    <property type="entry name" value="Acetyltransf_1"/>
    <property type="match status" value="1"/>
</dbReference>
<dbReference type="InterPro" id="IPR051556">
    <property type="entry name" value="N-term/lysine_N-AcTrnsfr"/>
</dbReference>
<name>A0A6H2BUR8_DOLFA</name>
<evidence type="ECO:0000313" key="3">
    <source>
        <dbReference type="Proteomes" id="UP000502433"/>
    </source>
</evidence>
<dbReference type="RefSeq" id="WP_168694587.1">
    <property type="nucleotide sequence ID" value="NZ_CP051206.1"/>
</dbReference>
<dbReference type="PANTHER" id="PTHR42919:SF40">
    <property type="entry name" value="FAMILY ACETYLTRANSFERASE, PUTATIVE-RELATED"/>
    <property type="match status" value="1"/>
</dbReference>
<feature type="domain" description="N-acetyltransferase" evidence="1">
    <location>
        <begin position="6"/>
        <end position="172"/>
    </location>
</feature>
<dbReference type="EMBL" id="CP051206">
    <property type="protein sequence ID" value="QJB42913.1"/>
    <property type="molecule type" value="Genomic_DNA"/>
</dbReference>
<dbReference type="Gene3D" id="3.40.630.30">
    <property type="match status" value="1"/>
</dbReference>
<accession>A0A6H2BUR8</accession>
<evidence type="ECO:0000313" key="2">
    <source>
        <dbReference type="EMBL" id="QJB42913.1"/>
    </source>
</evidence>
<dbReference type="KEGG" id="dfs:HGD76_00270"/>
<proteinExistence type="predicted"/>
<protein>
    <submittedName>
        <fullName evidence="2">GNAT family N-acetyltransferase</fullName>
    </submittedName>
</protein>
<reference evidence="2 3" key="2">
    <citation type="submission" date="2020-04" db="EMBL/GenBank/DDBJ databases">
        <authorList>
            <person name="Fomenkov A."/>
            <person name="Anton B.P."/>
            <person name="Roberts R.J."/>
        </authorList>
    </citation>
    <scope>NUCLEOTIDE SEQUENCE [LARGE SCALE GENOMIC DNA]</scope>
    <source>
        <strain evidence="2 3">CCAP 1403/13f</strain>
    </source>
</reference>
<dbReference type="GO" id="GO:0016747">
    <property type="term" value="F:acyltransferase activity, transferring groups other than amino-acyl groups"/>
    <property type="evidence" value="ECO:0007669"/>
    <property type="project" value="InterPro"/>
</dbReference>
<dbReference type="AlphaFoldDB" id="A0A6H2BUR8"/>
<reference evidence="2 3" key="1">
    <citation type="submission" date="2020-04" db="EMBL/GenBank/DDBJ databases">
        <title>Genome-Wide Identification of 5-Methylcytosine Sites in Bacterial Genomes By High-Throughput Sequencing of MspJI Restriction Fragments.</title>
        <authorList>
            <person name="Wu V."/>
        </authorList>
    </citation>
    <scope>NUCLEOTIDE SEQUENCE [LARGE SCALE GENOMIC DNA]</scope>
    <source>
        <strain evidence="2 3">CCAP 1403/13f</strain>
    </source>
</reference>
<dbReference type="SUPFAM" id="SSF55729">
    <property type="entry name" value="Acyl-CoA N-acyltransferases (Nat)"/>
    <property type="match status" value="1"/>
</dbReference>
<organism evidence="2 3">
    <name type="scientific">Dolichospermum flos-aquae CCAP 1403/13F</name>
    <dbReference type="NCBI Taxonomy" id="315271"/>
    <lineage>
        <taxon>Bacteria</taxon>
        <taxon>Bacillati</taxon>
        <taxon>Cyanobacteriota</taxon>
        <taxon>Cyanophyceae</taxon>
        <taxon>Nostocales</taxon>
        <taxon>Aphanizomenonaceae</taxon>
        <taxon>Dolichospermum</taxon>
    </lineage>
</organism>
<dbReference type="InterPro" id="IPR000182">
    <property type="entry name" value="GNAT_dom"/>
</dbReference>
<dbReference type="PANTHER" id="PTHR42919">
    <property type="entry name" value="N-ALPHA-ACETYLTRANSFERASE"/>
    <property type="match status" value="1"/>
</dbReference>